<gene>
    <name evidence="2" type="ORF">PPAR1163_LOCUS24226</name>
</gene>
<dbReference type="InterPro" id="IPR032675">
    <property type="entry name" value="LRR_dom_sf"/>
</dbReference>
<accession>A0A7S1UEM4</accession>
<feature type="compositionally biased region" description="Low complexity" evidence="1">
    <location>
        <begin position="1"/>
        <end position="15"/>
    </location>
</feature>
<dbReference type="Gene3D" id="3.80.10.10">
    <property type="entry name" value="Ribonuclease Inhibitor"/>
    <property type="match status" value="1"/>
</dbReference>
<dbReference type="EMBL" id="HBGJ01038442">
    <property type="protein sequence ID" value="CAD9265803.1"/>
    <property type="molecule type" value="Transcribed_RNA"/>
</dbReference>
<organism evidence="2">
    <name type="scientific">Phaeomonas parva</name>
    <dbReference type="NCBI Taxonomy" id="124430"/>
    <lineage>
        <taxon>Eukaryota</taxon>
        <taxon>Sar</taxon>
        <taxon>Stramenopiles</taxon>
        <taxon>Ochrophyta</taxon>
        <taxon>Pinguiophyceae</taxon>
        <taxon>Pinguiochrysidales</taxon>
        <taxon>Pinguiochrysidaceae</taxon>
        <taxon>Phaeomonas</taxon>
    </lineage>
</organism>
<protein>
    <submittedName>
        <fullName evidence="2">Uncharacterized protein</fullName>
    </submittedName>
</protein>
<reference evidence="2" key="1">
    <citation type="submission" date="2021-01" db="EMBL/GenBank/DDBJ databases">
        <authorList>
            <person name="Corre E."/>
            <person name="Pelletier E."/>
            <person name="Niang G."/>
            <person name="Scheremetjew M."/>
            <person name="Finn R."/>
            <person name="Kale V."/>
            <person name="Holt S."/>
            <person name="Cochrane G."/>
            <person name="Meng A."/>
            <person name="Brown T."/>
            <person name="Cohen L."/>
        </authorList>
    </citation>
    <scope>NUCLEOTIDE SEQUENCE</scope>
    <source>
        <strain evidence="2">CCMP2877</strain>
    </source>
</reference>
<sequence>MGDAPAAPAASGSMPPASPPQEALSPEALLHASAWLPFREAYRLGFLSARHLALWRRQFLRLRLLHNGQLDLSLGAIATDANLAALLARCWVRADSGEELRPLRVLRLCAARLTTAGLEAALARGTGLGAAQLRLLDLRGCGAVGLEALAAADGNDLATLHQAERPPWAPAPVGPGARLARVLSEGLPELRALDLSDCGRALGSSALALDMQQSNVASVDAALNVYAIGDAVLREIVFAAGPRLRRLRLYNCCAVGDSGGCLSLTVTLILTLTLASSP</sequence>
<evidence type="ECO:0000256" key="1">
    <source>
        <dbReference type="SAM" id="MobiDB-lite"/>
    </source>
</evidence>
<dbReference type="AlphaFoldDB" id="A0A7S1UEM4"/>
<evidence type="ECO:0000313" key="2">
    <source>
        <dbReference type="EMBL" id="CAD9265803.1"/>
    </source>
</evidence>
<name>A0A7S1UEM4_9STRA</name>
<feature type="region of interest" description="Disordered" evidence="1">
    <location>
        <begin position="1"/>
        <end position="23"/>
    </location>
</feature>
<dbReference type="SUPFAM" id="SSF52047">
    <property type="entry name" value="RNI-like"/>
    <property type="match status" value="1"/>
</dbReference>
<proteinExistence type="predicted"/>